<evidence type="ECO:0000256" key="1">
    <source>
        <dbReference type="RuleBase" id="RU000481"/>
    </source>
</evidence>
<dbReference type="SUPFAM" id="SSF53383">
    <property type="entry name" value="PLP-dependent transferases"/>
    <property type="match status" value="1"/>
</dbReference>
<reference evidence="3 4" key="1">
    <citation type="submission" date="2018-06" db="EMBL/GenBank/DDBJ databases">
        <authorList>
            <consortium name="Pathogen Informatics"/>
            <person name="Doyle S."/>
        </authorList>
    </citation>
    <scope>NUCLEOTIDE SEQUENCE [LARGE SCALE GENOMIC DNA]</scope>
    <source>
        <strain evidence="3 4">NCTC11087</strain>
    </source>
</reference>
<proteinExistence type="inferred from homology"/>
<keyword evidence="4" id="KW-1185">Reference proteome</keyword>
<comment type="cofactor">
    <cofactor evidence="1">
        <name>pyridoxal 5'-phosphate</name>
        <dbReference type="ChEBI" id="CHEBI:597326"/>
    </cofactor>
</comment>
<dbReference type="InterPro" id="IPR015422">
    <property type="entry name" value="PyrdxlP-dep_Trfase_small"/>
</dbReference>
<dbReference type="RefSeq" id="WP_022789487.1">
    <property type="nucleotide sequence ID" value="NZ_JACJKL010000003.1"/>
</dbReference>
<dbReference type="PROSITE" id="PS00105">
    <property type="entry name" value="AA_TRANSFER_CLASS_1"/>
    <property type="match status" value="1"/>
</dbReference>
<dbReference type="Gene3D" id="3.90.1150.10">
    <property type="entry name" value="Aspartate Aminotransferase, domain 1"/>
    <property type="match status" value="1"/>
</dbReference>
<feature type="domain" description="Aminotransferase class I/classII large" evidence="2">
    <location>
        <begin position="43"/>
        <end position="351"/>
    </location>
</feature>
<dbReference type="Pfam" id="PF00155">
    <property type="entry name" value="Aminotran_1_2"/>
    <property type="match status" value="1"/>
</dbReference>
<dbReference type="GO" id="GO:0008483">
    <property type="term" value="F:transaminase activity"/>
    <property type="evidence" value="ECO:0007669"/>
    <property type="project" value="UniProtKB-KW"/>
</dbReference>
<keyword evidence="1 3" id="KW-0808">Transferase</keyword>
<dbReference type="PANTHER" id="PTHR43510:SF1">
    <property type="entry name" value="AMINOTRANSFERASE FUNCTION, HYPOTHETICAL (EUROFUNG)"/>
    <property type="match status" value="1"/>
</dbReference>
<evidence type="ECO:0000313" key="3">
    <source>
        <dbReference type="EMBL" id="SUO04436.1"/>
    </source>
</evidence>
<comment type="similarity">
    <text evidence="1">Belongs to the class-I pyridoxal-phosphate-dependent aminotransferase family.</text>
</comment>
<accession>A0A380LRE3</accession>
<organism evidence="3 4">
    <name type="scientific">Faecalicoccus pleomorphus</name>
    <dbReference type="NCBI Taxonomy" id="1323"/>
    <lineage>
        <taxon>Bacteria</taxon>
        <taxon>Bacillati</taxon>
        <taxon>Bacillota</taxon>
        <taxon>Erysipelotrichia</taxon>
        <taxon>Erysipelotrichales</taxon>
        <taxon>Erysipelotrichaceae</taxon>
        <taxon>Faecalicoccus</taxon>
    </lineage>
</organism>
<dbReference type="CDD" id="cd00609">
    <property type="entry name" value="AAT_like"/>
    <property type="match status" value="1"/>
</dbReference>
<dbReference type="InterPro" id="IPR015424">
    <property type="entry name" value="PyrdxlP-dep_Trfase"/>
</dbReference>
<dbReference type="AlphaFoldDB" id="A0A380LRE3"/>
<name>A0A380LRE3_9FIRM</name>
<dbReference type="InterPro" id="IPR004838">
    <property type="entry name" value="NHTrfase_class1_PyrdxlP-BS"/>
</dbReference>
<evidence type="ECO:0000313" key="4">
    <source>
        <dbReference type="Proteomes" id="UP000255523"/>
    </source>
</evidence>
<dbReference type="Gene3D" id="3.40.640.10">
    <property type="entry name" value="Type I PLP-dependent aspartate aminotransferase-like (Major domain)"/>
    <property type="match status" value="1"/>
</dbReference>
<dbReference type="OrthoDB" id="9802328at2"/>
<dbReference type="EC" id="2.6.1.-" evidence="1"/>
<sequence>MKLADFKVEQWMNENEGQARYNLTDTCASSFSMEQLLQMVKTDLSKLVLDYGEIQGSLAFRQQILSLYKTGSEENITTTNGCLEANVLVMETLLEPQDHVIACVPGYQQFVSYPQSLGCTVSTIQLLPESLWQPNLQDFLDAIQEHTKLIVLNNPNNPTGTQYDLPFLEELIKVCDQRGIYILCDEVYRDPNRLPSISDLYQRGISTSSLSKMYGLAGLRLGWIKANSNLITKINSRRDYTMISTGPLLDALGTAALENKESILQRTNAILDQNRSFLKEWLKDLDLFDCVIPENGTVCFLEIKGMKDSVKTAQYLLKEHGIFFVPGACFDQEGFMRLGLGQDPDQFKEGLIRLFDILKSKKGL</sequence>
<keyword evidence="1 3" id="KW-0032">Aminotransferase</keyword>
<dbReference type="GO" id="GO:0030170">
    <property type="term" value="F:pyridoxal phosphate binding"/>
    <property type="evidence" value="ECO:0007669"/>
    <property type="project" value="InterPro"/>
</dbReference>
<protein>
    <recommendedName>
        <fullName evidence="1">Aminotransferase</fullName>
        <ecNumber evidence="1">2.6.1.-</ecNumber>
    </recommendedName>
</protein>
<gene>
    <name evidence="3" type="primary">aspC</name>
    <name evidence="3" type="ORF">NCTC11087_01350</name>
</gene>
<dbReference type="InterPro" id="IPR004839">
    <property type="entry name" value="Aminotransferase_I/II_large"/>
</dbReference>
<dbReference type="GeneID" id="77462310"/>
<dbReference type="InterPro" id="IPR015421">
    <property type="entry name" value="PyrdxlP-dep_Trfase_major"/>
</dbReference>
<dbReference type="Proteomes" id="UP000255523">
    <property type="component" value="Unassembled WGS sequence"/>
</dbReference>
<dbReference type="EMBL" id="UHFX01000003">
    <property type="protein sequence ID" value="SUO04436.1"/>
    <property type="molecule type" value="Genomic_DNA"/>
</dbReference>
<evidence type="ECO:0000259" key="2">
    <source>
        <dbReference type="Pfam" id="PF00155"/>
    </source>
</evidence>
<dbReference type="PANTHER" id="PTHR43510">
    <property type="entry name" value="AMINOTRANSFERASE FUNCTION, HYPOTHETICAL (EUROFUNG)"/>
    <property type="match status" value="1"/>
</dbReference>